<dbReference type="Pfam" id="PF02798">
    <property type="entry name" value="GST_N"/>
    <property type="match status" value="2"/>
</dbReference>
<dbReference type="Gene3D" id="3.40.30.10">
    <property type="entry name" value="Glutaredoxin"/>
    <property type="match status" value="2"/>
</dbReference>
<dbReference type="Gene3D" id="1.20.1050.10">
    <property type="match status" value="2"/>
</dbReference>
<dbReference type="SFLD" id="SFLDS00019">
    <property type="entry name" value="Glutathione_Transferase_(cytos"/>
    <property type="match status" value="2"/>
</dbReference>
<comment type="subunit">
    <text evidence="1">Homodimer.</text>
</comment>
<feature type="domain" description="GST N-terminal" evidence="2">
    <location>
        <begin position="1"/>
        <end position="80"/>
    </location>
</feature>
<evidence type="ECO:0000256" key="1">
    <source>
        <dbReference type="ARBA" id="ARBA00011738"/>
    </source>
</evidence>
<dbReference type="InterPro" id="IPR010987">
    <property type="entry name" value="Glutathione-S-Trfase_C-like"/>
</dbReference>
<dbReference type="FunFam" id="3.40.30.10:FF:000034">
    <property type="entry name" value="glutathione S-transferase 1"/>
    <property type="match status" value="2"/>
</dbReference>
<dbReference type="GO" id="GO:0006749">
    <property type="term" value="P:glutathione metabolic process"/>
    <property type="evidence" value="ECO:0007669"/>
    <property type="project" value="TreeGrafter"/>
</dbReference>
<dbReference type="CDD" id="cd03045">
    <property type="entry name" value="GST_N_Delta_Epsilon"/>
    <property type="match status" value="2"/>
</dbReference>
<proteinExistence type="predicted"/>
<protein>
    <submittedName>
        <fullName evidence="5">Uncharacterized protein LOC117145862</fullName>
    </submittedName>
</protein>
<dbReference type="InterPro" id="IPR036249">
    <property type="entry name" value="Thioredoxin-like_sf"/>
</dbReference>
<dbReference type="Proteomes" id="UP000515162">
    <property type="component" value="Chromosome 3R"/>
</dbReference>
<dbReference type="InterPro" id="IPR004045">
    <property type="entry name" value="Glutathione_S-Trfase_N"/>
</dbReference>
<dbReference type="FunFam" id="1.20.1050.10:FF:000007">
    <property type="entry name" value="Glutathione S-transferase 1-1"/>
    <property type="match status" value="2"/>
</dbReference>
<gene>
    <name evidence="5" type="primary">LOC117145862</name>
</gene>
<sequence>MDFYYMPGGGGCRTVIMVAKALGLELNKKLLNTMEGEQLKPEFVKLNPQHTIPTLVDNGFSIWESRAIAVYLVEKYGKDEYLLPKDPKKRAVVNQRLYFDMGTLYESFAKYYYPIFRTGKPGSDEDLKGIENAFGFLDTFLEGQEYVAGDQLTVADIAILSTVSTFEVSEFDFSKYSNVSRWYDNAKKVTPGWDENWEGLMAMKAGQVESIAPSDMDLYYLPLVGACRSVLMVGKALGLEFNKKIINTLEGEQMNPDFIKINPQHSIPTLVDNGFTIWESRAILVYLVEKYGKDDALYPKDIQKQAVINQRLYFDMALMYPTLANYYYKALTSGQFGSEEDYKKVQETFAFLNTFLEGQDYVAGDQYTVADIAILANVSNFDVMGFDISKYPNVARWYDHVKKITPGWEENWAGALDVKKKVEEKRNAAK</sequence>
<feature type="domain" description="GST N-terminal" evidence="2">
    <location>
        <begin position="214"/>
        <end position="295"/>
    </location>
</feature>
<dbReference type="SUPFAM" id="SSF47616">
    <property type="entry name" value="GST C-terminal domain-like"/>
    <property type="match status" value="2"/>
</dbReference>
<dbReference type="InterPro" id="IPR004046">
    <property type="entry name" value="GST_C"/>
</dbReference>
<dbReference type="InterPro" id="IPR036282">
    <property type="entry name" value="Glutathione-S-Trfase_C_sf"/>
</dbReference>
<dbReference type="SFLD" id="SFLDG00358">
    <property type="entry name" value="Main_(cytGST)"/>
    <property type="match status" value="2"/>
</dbReference>
<dbReference type="Pfam" id="PF13410">
    <property type="entry name" value="GST_C_2"/>
    <property type="match status" value="1"/>
</dbReference>
<accession>A0A6P8KFC9</accession>
<dbReference type="AlphaFoldDB" id="A0A6P8KFC9"/>
<dbReference type="PANTHER" id="PTHR43969:SF9">
    <property type="entry name" value="GLUTATHIONE S TRANSFERASE D10, ISOFORM A-RELATED"/>
    <property type="match status" value="1"/>
</dbReference>
<evidence type="ECO:0000313" key="5">
    <source>
        <dbReference type="RefSeq" id="XP_033167573.1"/>
    </source>
</evidence>
<evidence type="ECO:0000313" key="4">
    <source>
        <dbReference type="Proteomes" id="UP000515162"/>
    </source>
</evidence>
<reference evidence="5" key="1">
    <citation type="submission" date="2025-08" db="UniProtKB">
        <authorList>
            <consortium name="RefSeq"/>
        </authorList>
    </citation>
    <scope>IDENTIFICATION</scope>
    <source>
        <strain evidence="5">Mau12</strain>
        <tissue evidence="5">Whole Body</tissue>
    </source>
</reference>
<dbReference type="PANTHER" id="PTHR43969">
    <property type="entry name" value="GLUTATHIONE S TRANSFERASE D10, ISOFORM A-RELATED"/>
    <property type="match status" value="1"/>
</dbReference>
<dbReference type="GO" id="GO:0004364">
    <property type="term" value="F:glutathione transferase activity"/>
    <property type="evidence" value="ECO:0007669"/>
    <property type="project" value="TreeGrafter"/>
</dbReference>
<feature type="domain" description="GST C-terminal" evidence="3">
    <location>
        <begin position="86"/>
        <end position="214"/>
    </location>
</feature>
<feature type="domain" description="GST C-terminal" evidence="3">
    <location>
        <begin position="301"/>
        <end position="430"/>
    </location>
</feature>
<dbReference type="RefSeq" id="XP_033167573.1">
    <property type="nucleotide sequence ID" value="XM_033311682.1"/>
</dbReference>
<evidence type="ECO:0000259" key="3">
    <source>
        <dbReference type="PROSITE" id="PS50405"/>
    </source>
</evidence>
<dbReference type="SUPFAM" id="SSF52833">
    <property type="entry name" value="Thioredoxin-like"/>
    <property type="match status" value="2"/>
</dbReference>
<name>A0A6P8KFC9_DROMA</name>
<dbReference type="PROSITE" id="PS50405">
    <property type="entry name" value="GST_CTER"/>
    <property type="match status" value="2"/>
</dbReference>
<organism evidence="4 5">
    <name type="scientific">Drosophila mauritiana</name>
    <name type="common">Fruit fly</name>
    <dbReference type="NCBI Taxonomy" id="7226"/>
    <lineage>
        <taxon>Eukaryota</taxon>
        <taxon>Metazoa</taxon>
        <taxon>Ecdysozoa</taxon>
        <taxon>Arthropoda</taxon>
        <taxon>Hexapoda</taxon>
        <taxon>Insecta</taxon>
        <taxon>Pterygota</taxon>
        <taxon>Neoptera</taxon>
        <taxon>Endopterygota</taxon>
        <taxon>Diptera</taxon>
        <taxon>Brachycera</taxon>
        <taxon>Muscomorpha</taxon>
        <taxon>Ephydroidea</taxon>
        <taxon>Drosophilidae</taxon>
        <taxon>Drosophila</taxon>
        <taxon>Sophophora</taxon>
    </lineage>
</organism>
<keyword evidence="4" id="KW-1185">Reference proteome</keyword>
<dbReference type="Pfam" id="PF00043">
    <property type="entry name" value="GST_C"/>
    <property type="match status" value="1"/>
</dbReference>
<dbReference type="PROSITE" id="PS50404">
    <property type="entry name" value="GST_NTER"/>
    <property type="match status" value="2"/>
</dbReference>
<dbReference type="GeneID" id="117145862"/>
<evidence type="ECO:0000259" key="2">
    <source>
        <dbReference type="PROSITE" id="PS50404"/>
    </source>
</evidence>
<dbReference type="CDD" id="cd03177">
    <property type="entry name" value="GST_C_Delta_Epsilon"/>
    <property type="match status" value="2"/>
</dbReference>
<dbReference type="InterPro" id="IPR040079">
    <property type="entry name" value="Glutathione_S-Trfase"/>
</dbReference>